<dbReference type="EMBL" id="OX459943">
    <property type="protein sequence ID" value="CAI9177809.1"/>
    <property type="molecule type" value="Genomic_DNA"/>
</dbReference>
<reference evidence="1" key="1">
    <citation type="submission" date="2023-04" db="EMBL/GenBank/DDBJ databases">
        <authorList>
            <consortium name="ELIXIR-Norway"/>
        </authorList>
    </citation>
    <scope>NUCLEOTIDE SEQUENCE [LARGE SCALE GENOMIC DNA]</scope>
</reference>
<name>A0ABN9A1I4_RANTA</name>
<proteinExistence type="predicted"/>
<keyword evidence="2" id="KW-1185">Reference proteome</keyword>
<protein>
    <submittedName>
        <fullName evidence="1">Uncharacterized protein</fullName>
    </submittedName>
</protein>
<evidence type="ECO:0000313" key="1">
    <source>
        <dbReference type="EMBL" id="CAI9177809.1"/>
    </source>
</evidence>
<evidence type="ECO:0000313" key="2">
    <source>
        <dbReference type="Proteomes" id="UP001176941"/>
    </source>
</evidence>
<organism evidence="1 2">
    <name type="scientific">Rangifer tarandus platyrhynchus</name>
    <name type="common">Svalbard reindeer</name>
    <dbReference type="NCBI Taxonomy" id="3082113"/>
    <lineage>
        <taxon>Eukaryota</taxon>
        <taxon>Metazoa</taxon>
        <taxon>Chordata</taxon>
        <taxon>Craniata</taxon>
        <taxon>Vertebrata</taxon>
        <taxon>Euteleostomi</taxon>
        <taxon>Mammalia</taxon>
        <taxon>Eutheria</taxon>
        <taxon>Laurasiatheria</taxon>
        <taxon>Artiodactyla</taxon>
        <taxon>Ruminantia</taxon>
        <taxon>Pecora</taxon>
        <taxon>Cervidae</taxon>
        <taxon>Odocoileinae</taxon>
        <taxon>Rangifer</taxon>
    </lineage>
</organism>
<dbReference type="Proteomes" id="UP001176941">
    <property type="component" value="Chromosome 7"/>
</dbReference>
<sequence>MASTSLGREHTQVWLVDQLRSFSSHSPSYLPDTGHTYFFFFFFLVHLTVQIRKLGKVSLHILGFSLPSHASPRPVSPPHSPHHICSSTVYAAVPLEDADNMGLLES</sequence>
<gene>
    <name evidence="1" type="ORF">MRATA1EN1_LOCUS26771</name>
</gene>
<accession>A0ABN9A1I4</accession>